<reference evidence="5 6" key="1">
    <citation type="journal article" date="2020" name="IScience">
        <title>Genome Sequencing of the Endangered Kingdonia uniflora (Circaeasteraceae, Ranunculales) Reveals Potential Mechanisms of Evolutionary Specialization.</title>
        <authorList>
            <person name="Sun Y."/>
            <person name="Deng T."/>
            <person name="Zhang A."/>
            <person name="Moore M.J."/>
            <person name="Landis J.B."/>
            <person name="Lin N."/>
            <person name="Zhang H."/>
            <person name="Zhang X."/>
            <person name="Huang J."/>
            <person name="Zhang X."/>
            <person name="Sun H."/>
            <person name="Wang H."/>
        </authorList>
    </citation>
    <scope>NUCLEOTIDE SEQUENCE [LARGE SCALE GENOMIC DNA]</scope>
    <source>
        <strain evidence="5">TB1705</strain>
        <tissue evidence="5">Leaf</tissue>
    </source>
</reference>
<accession>A0A7J7LGM6</accession>
<evidence type="ECO:0000259" key="4">
    <source>
        <dbReference type="SMART" id="SM00322"/>
    </source>
</evidence>
<sequence>MESSHEPNNGGATSTPNKRRHPHHHQQQHITFKTPPPPLKLSPNDTIFRLLCPATKTGRLIGKAGTIIRQLREETGARIRIEDPVANCDERVILIAAETLKKAEKEPGSSVSGEEEVFLSPGQQALVRIYDKIFEERLGGAGENEVGVGGEEKNAENSGAVAQNTVVCRILAASNQVGCVFGRGGKVVEKLRQESGTQIRVLAAREQIPLCAPPGEELIQITGSFSAVRKALLSVSNCLQDNPRVETASSPAATLGTAMPFTSTTHAASEYRGNIPEQEVVFKLLCHFEKVGNLIGKGGSVIRALKSDTGASIKILDAAPDSDERVVVISAKEASDLNCAPVNMEQNRSSAQEGVIRVQTRIAEIGSEPGAAVVARLLVPSQQIGCLMGKGGAVITEMRQVTGASIRIFTRDPAPKRAAQDDEIVQVGQQRKSSHKLADQIAIGSGTEGFTSRVLHDVPQEWEGCHDDEAGPSVPRDLVSEAQMDFIDICRARRTCITRRVGVWDVMVAYKTGQCLRQWDTVPVIPKEGEGESDVPQPSPPVTRSKVCKKPKGQQTRASAKTKVSSPTSLRAGKRKGRKLTRANLRLFLHSYFATGTTPSGVEYKGSKLRRLGEYNRTSGVLQVIFGGKFEPYNYFTPESYQRPDPSLSNTIPVQSIHSYASRESASVNMIKPRFLGKKNETTVSPSVANLQSLVPRQSRGVKDVRIRSSENVPDTKRLKLSLIIGSLKSVQDALFHITSRLRETIFPMKVSHPSNGPTNPMFRPRYDPSSPATYPSPIGFHNSDPLAGCTQQIDREPPFFHGVDHSGVTNLDQPPYHYGRNRSGHGLPFDQTPSPRSWPPQPVSGGTSRFVPDVGTEFVSGDGVVGSGSQTLAITRTTIEVVVPCTYLGSVYGENCSNLNQIIQISGAKVVVNDPRPGTTEGVVVVSGTPHQIRVAQSLIHAFILADQPF</sequence>
<evidence type="ECO:0000256" key="2">
    <source>
        <dbReference type="PROSITE-ProRule" id="PRU00117"/>
    </source>
</evidence>
<dbReference type="InterPro" id="IPR004088">
    <property type="entry name" value="KH_dom_type_1"/>
</dbReference>
<dbReference type="SUPFAM" id="SSF54791">
    <property type="entry name" value="Eukaryotic type KH-domain (KH-domain type I)"/>
    <property type="match status" value="5"/>
</dbReference>
<dbReference type="InterPro" id="IPR004087">
    <property type="entry name" value="KH_dom"/>
</dbReference>
<feature type="domain" description="K Homology" evidence="4">
    <location>
        <begin position="876"/>
        <end position="946"/>
    </location>
</feature>
<keyword evidence="1" id="KW-0677">Repeat</keyword>
<feature type="domain" description="K Homology" evidence="4">
    <location>
        <begin position="44"/>
        <end position="116"/>
    </location>
</feature>
<dbReference type="Gene3D" id="3.30.1370.10">
    <property type="entry name" value="K Homology domain, type 1"/>
    <property type="match status" value="3"/>
</dbReference>
<comment type="caution">
    <text evidence="5">The sequence shown here is derived from an EMBL/GenBank/DDBJ whole genome shotgun (WGS) entry which is preliminary data.</text>
</comment>
<feature type="region of interest" description="Disordered" evidence="3">
    <location>
        <begin position="1"/>
        <end position="39"/>
    </location>
</feature>
<feature type="domain" description="K Homology" evidence="4">
    <location>
        <begin position="371"/>
        <end position="446"/>
    </location>
</feature>
<dbReference type="PANTHER" id="PTHR10288">
    <property type="entry name" value="KH DOMAIN CONTAINING RNA BINDING PROTEIN"/>
    <property type="match status" value="1"/>
</dbReference>
<dbReference type="InterPro" id="IPR036612">
    <property type="entry name" value="KH_dom_type_1_sf"/>
</dbReference>
<feature type="region of interest" description="Disordered" evidence="3">
    <location>
        <begin position="822"/>
        <end position="847"/>
    </location>
</feature>
<name>A0A7J7LGM6_9MAGN</name>
<evidence type="ECO:0000256" key="1">
    <source>
        <dbReference type="ARBA" id="ARBA00022737"/>
    </source>
</evidence>
<dbReference type="PROSITE" id="PS50084">
    <property type="entry name" value="KH_TYPE_1"/>
    <property type="match status" value="5"/>
</dbReference>
<dbReference type="CDD" id="cd22462">
    <property type="entry name" value="KH-I_HEN4_like_rpt5"/>
    <property type="match status" value="1"/>
</dbReference>
<dbReference type="CDD" id="cd22460">
    <property type="entry name" value="KH-I_PEPPER_rpt2_like"/>
    <property type="match status" value="1"/>
</dbReference>
<dbReference type="Pfam" id="PF00013">
    <property type="entry name" value="KH_1"/>
    <property type="match status" value="5"/>
</dbReference>
<feature type="compositionally biased region" description="Polar residues" evidence="3">
    <location>
        <begin position="553"/>
        <end position="569"/>
    </location>
</feature>
<feature type="domain" description="K Homology" evidence="4">
    <location>
        <begin position="278"/>
        <end position="367"/>
    </location>
</feature>
<evidence type="ECO:0000313" key="6">
    <source>
        <dbReference type="Proteomes" id="UP000541444"/>
    </source>
</evidence>
<proteinExistence type="predicted"/>
<keyword evidence="6" id="KW-1185">Reference proteome</keyword>
<dbReference type="CDD" id="cd22459">
    <property type="entry name" value="KH-I_PEPPER_rpt1_like"/>
    <property type="match status" value="2"/>
</dbReference>
<dbReference type="OrthoDB" id="442947at2759"/>
<feature type="domain" description="K Homology" evidence="4">
    <location>
        <begin position="164"/>
        <end position="240"/>
    </location>
</feature>
<feature type="compositionally biased region" description="Basic residues" evidence="3">
    <location>
        <begin position="17"/>
        <end position="27"/>
    </location>
</feature>
<organism evidence="5 6">
    <name type="scientific">Kingdonia uniflora</name>
    <dbReference type="NCBI Taxonomy" id="39325"/>
    <lineage>
        <taxon>Eukaryota</taxon>
        <taxon>Viridiplantae</taxon>
        <taxon>Streptophyta</taxon>
        <taxon>Embryophyta</taxon>
        <taxon>Tracheophyta</taxon>
        <taxon>Spermatophyta</taxon>
        <taxon>Magnoliopsida</taxon>
        <taxon>Ranunculales</taxon>
        <taxon>Circaeasteraceae</taxon>
        <taxon>Kingdonia</taxon>
    </lineage>
</organism>
<evidence type="ECO:0000256" key="3">
    <source>
        <dbReference type="SAM" id="MobiDB-lite"/>
    </source>
</evidence>
<feature type="compositionally biased region" description="Polar residues" evidence="3">
    <location>
        <begin position="1"/>
        <end position="16"/>
    </location>
</feature>
<evidence type="ECO:0000313" key="5">
    <source>
        <dbReference type="EMBL" id="KAF6141806.1"/>
    </source>
</evidence>
<keyword evidence="2" id="KW-0694">RNA-binding</keyword>
<gene>
    <name evidence="5" type="ORF">GIB67_031873</name>
</gene>
<dbReference type="Proteomes" id="UP000541444">
    <property type="component" value="Unassembled WGS sequence"/>
</dbReference>
<feature type="region of interest" description="Disordered" evidence="3">
    <location>
        <begin position="527"/>
        <end position="576"/>
    </location>
</feature>
<dbReference type="SMART" id="SM00322">
    <property type="entry name" value="KH"/>
    <property type="match status" value="5"/>
</dbReference>
<dbReference type="GO" id="GO:0003723">
    <property type="term" value="F:RNA binding"/>
    <property type="evidence" value="ECO:0007669"/>
    <property type="project" value="UniProtKB-UniRule"/>
</dbReference>
<dbReference type="Gene3D" id="3.30.310.210">
    <property type="match status" value="1"/>
</dbReference>
<protein>
    <recommendedName>
        <fullName evidence="4">K Homology domain-containing protein</fullName>
    </recommendedName>
</protein>
<dbReference type="AlphaFoldDB" id="A0A7J7LGM6"/>
<dbReference type="EMBL" id="JACGCM010002297">
    <property type="protein sequence ID" value="KAF6141806.1"/>
    <property type="molecule type" value="Genomic_DNA"/>
</dbReference>